<protein>
    <submittedName>
        <fullName evidence="2">Uncharacterized protein</fullName>
    </submittedName>
</protein>
<name>A0ABR2U416_9ROSI</name>
<dbReference type="Proteomes" id="UP001396334">
    <property type="component" value="Unassembled WGS sequence"/>
</dbReference>
<proteinExistence type="predicted"/>
<keyword evidence="3" id="KW-1185">Reference proteome</keyword>
<evidence type="ECO:0000313" key="2">
    <source>
        <dbReference type="EMBL" id="KAK9044198.1"/>
    </source>
</evidence>
<dbReference type="EMBL" id="JBBPBN010000003">
    <property type="protein sequence ID" value="KAK9044198.1"/>
    <property type="molecule type" value="Genomic_DNA"/>
</dbReference>
<accession>A0ABR2U416</accession>
<feature type="region of interest" description="Disordered" evidence="1">
    <location>
        <begin position="1"/>
        <end position="40"/>
    </location>
</feature>
<organism evidence="2 3">
    <name type="scientific">Hibiscus sabdariffa</name>
    <name type="common">roselle</name>
    <dbReference type="NCBI Taxonomy" id="183260"/>
    <lineage>
        <taxon>Eukaryota</taxon>
        <taxon>Viridiplantae</taxon>
        <taxon>Streptophyta</taxon>
        <taxon>Embryophyta</taxon>
        <taxon>Tracheophyta</taxon>
        <taxon>Spermatophyta</taxon>
        <taxon>Magnoliopsida</taxon>
        <taxon>eudicotyledons</taxon>
        <taxon>Gunneridae</taxon>
        <taxon>Pentapetalae</taxon>
        <taxon>rosids</taxon>
        <taxon>malvids</taxon>
        <taxon>Malvales</taxon>
        <taxon>Malvaceae</taxon>
        <taxon>Malvoideae</taxon>
        <taxon>Hibiscus</taxon>
    </lineage>
</organism>
<feature type="region of interest" description="Disordered" evidence="1">
    <location>
        <begin position="125"/>
        <end position="145"/>
    </location>
</feature>
<sequence>MVDSLPSGSPHVPISTPTASSVHDDAGEHSFSNKRDESTGVTLLRGSQEGELYNLSGVSQDQLTPHNESSMVTPIEDAAPATGTLPFNENLQTASQTEGLHVVEEVADHADLDPDSTCVHGGTGSVTHEVSNADRPSLGNSSMTDEPATVVVQPPIHMSTTNVHSMQTRNKAGTAHEKDAS</sequence>
<reference evidence="2 3" key="1">
    <citation type="journal article" date="2024" name="G3 (Bethesda)">
        <title>Genome assembly of Hibiscus sabdariffa L. provides insights into metabolisms of medicinal natural products.</title>
        <authorList>
            <person name="Kim T."/>
        </authorList>
    </citation>
    <scope>NUCLEOTIDE SEQUENCE [LARGE SCALE GENOMIC DNA]</scope>
    <source>
        <strain evidence="2">TK-2024</strain>
        <tissue evidence="2">Old leaves</tissue>
    </source>
</reference>
<comment type="caution">
    <text evidence="2">The sequence shown here is derived from an EMBL/GenBank/DDBJ whole genome shotgun (WGS) entry which is preliminary data.</text>
</comment>
<feature type="compositionally biased region" description="Basic and acidic residues" evidence="1">
    <location>
        <begin position="22"/>
        <end position="38"/>
    </location>
</feature>
<feature type="compositionally biased region" description="Polar residues" evidence="1">
    <location>
        <begin position="160"/>
        <end position="171"/>
    </location>
</feature>
<feature type="region of interest" description="Disordered" evidence="1">
    <location>
        <begin position="160"/>
        <end position="181"/>
    </location>
</feature>
<evidence type="ECO:0000256" key="1">
    <source>
        <dbReference type="SAM" id="MobiDB-lite"/>
    </source>
</evidence>
<gene>
    <name evidence="2" type="ORF">V6N11_072514</name>
</gene>
<evidence type="ECO:0000313" key="3">
    <source>
        <dbReference type="Proteomes" id="UP001396334"/>
    </source>
</evidence>